<accession>A0A0H3HUU1</accession>
<dbReference type="EMBL" id="CP002834">
    <property type="protein sequence ID" value="AFI69583.1"/>
    <property type="molecule type" value="Genomic_DNA"/>
</dbReference>
<feature type="region of interest" description="Disordered" evidence="1">
    <location>
        <begin position="74"/>
        <end position="125"/>
    </location>
</feature>
<proteinExistence type="predicted"/>
<dbReference type="RefSeq" id="WP_004551751.1">
    <property type="nucleotide sequence ID" value="NC_017832.1"/>
</dbReference>
<evidence type="ECO:0000313" key="3">
    <source>
        <dbReference type="Proteomes" id="UP000010087"/>
    </source>
</evidence>
<name>A0A0H3HUU1_BURP2</name>
<evidence type="ECO:0000256" key="1">
    <source>
        <dbReference type="SAM" id="MobiDB-lite"/>
    </source>
</evidence>
<reference evidence="2 3" key="1">
    <citation type="journal article" date="2012" name="PLoS ONE">
        <title>Evolution of Burkholderia pseudomallei in recurrent melioidosis.</title>
        <authorList>
            <person name="Hayden H.S."/>
            <person name="Lim R."/>
            <person name="Brittnacher M.J."/>
            <person name="Sims E.H."/>
            <person name="Ramage E.R."/>
            <person name="Fong C."/>
            <person name="Wu Z."/>
            <person name="Crist E."/>
            <person name="Chang J."/>
            <person name="Zhou Y."/>
            <person name="Radey M."/>
            <person name="Rohmer L."/>
            <person name="Haugen E."/>
            <person name="Gillett W."/>
            <person name="Wuthiekanun V."/>
            <person name="Peacock S.J."/>
            <person name="Kaul R."/>
            <person name="Miller S.I."/>
            <person name="Manoil C."/>
            <person name="Jacobs M.A."/>
        </authorList>
    </citation>
    <scope>NUCLEOTIDE SEQUENCE [LARGE SCALE GENOMIC DNA]</scope>
    <source>
        <strain evidence="2 3">1026b</strain>
    </source>
</reference>
<protein>
    <submittedName>
        <fullName evidence="2">Uncharacterized protein</fullName>
    </submittedName>
</protein>
<gene>
    <name evidence="2" type="ordered locus">BP1026B_II1339</name>
</gene>
<sequence length="125" mass="12468">MLPGVLPVGPAGLATAGVNGAAPPAVGALAESSPPHAASIRAESEAATAVLEARRRDVMCLVSWLEKGWLDAAGASAAGGGEPDESGRRAGGRSPFPIVRRAAGRAGATIAGKTEAHSSFDWDSR</sequence>
<dbReference type="KEGG" id="bpz:BP1026B_II1339"/>
<dbReference type="Proteomes" id="UP000010087">
    <property type="component" value="Chromosome 2"/>
</dbReference>
<evidence type="ECO:0000313" key="2">
    <source>
        <dbReference type="EMBL" id="AFI69583.1"/>
    </source>
</evidence>
<dbReference type="AlphaFoldDB" id="A0A0H3HUU1"/>
<organism evidence="2 3">
    <name type="scientific">Burkholderia pseudomallei (strain 1026b)</name>
    <dbReference type="NCBI Taxonomy" id="884204"/>
    <lineage>
        <taxon>Bacteria</taxon>
        <taxon>Pseudomonadati</taxon>
        <taxon>Pseudomonadota</taxon>
        <taxon>Betaproteobacteria</taxon>
        <taxon>Burkholderiales</taxon>
        <taxon>Burkholderiaceae</taxon>
        <taxon>Burkholderia</taxon>
        <taxon>pseudomallei group</taxon>
    </lineage>
</organism>
<feature type="compositionally biased region" description="Basic and acidic residues" evidence="1">
    <location>
        <begin position="114"/>
        <end position="125"/>
    </location>
</feature>
<feature type="compositionally biased region" description="Low complexity" evidence="1">
    <location>
        <begin position="100"/>
        <end position="112"/>
    </location>
</feature>